<reference evidence="1" key="1">
    <citation type="submission" date="2021-01" db="EMBL/GenBank/DDBJ databases">
        <authorList>
            <consortium name="Genoscope - CEA"/>
            <person name="William W."/>
        </authorList>
    </citation>
    <scope>NUCLEOTIDE SEQUENCE</scope>
</reference>
<evidence type="ECO:0000313" key="2">
    <source>
        <dbReference type="Proteomes" id="UP000688137"/>
    </source>
</evidence>
<evidence type="ECO:0000313" key="1">
    <source>
        <dbReference type="EMBL" id="CAD8116526.1"/>
    </source>
</evidence>
<proteinExistence type="predicted"/>
<gene>
    <name evidence="1" type="ORF">PPRIM_AZ9-3.1.T1740008</name>
</gene>
<dbReference type="AlphaFoldDB" id="A0A8S1QM57"/>
<accession>A0A8S1QM57</accession>
<organism evidence="1 2">
    <name type="scientific">Paramecium primaurelia</name>
    <dbReference type="NCBI Taxonomy" id="5886"/>
    <lineage>
        <taxon>Eukaryota</taxon>
        <taxon>Sar</taxon>
        <taxon>Alveolata</taxon>
        <taxon>Ciliophora</taxon>
        <taxon>Intramacronucleata</taxon>
        <taxon>Oligohymenophorea</taxon>
        <taxon>Peniculida</taxon>
        <taxon>Parameciidae</taxon>
        <taxon>Paramecium</taxon>
    </lineage>
</organism>
<name>A0A8S1QM57_PARPR</name>
<protein>
    <submittedName>
        <fullName evidence="1">Uncharacterized protein</fullName>
    </submittedName>
</protein>
<sequence>MIQCRSRIFQFKFKPIEDLNKIPFREQHNYKINLFVMLENDQHNEQSLWCEKCPQTKIDVLNNKKIIKQTLLELHFYLKQKLKYIDEFSMIIKIQFQILEQSIKDTEKRINLWKDQLIKVRVDQCTYSLIQENSNLDKEENQWAQEKQLISQNQINLIDQLHSIKLKLIVDEIQLQIQNIVKSHEQLYTNIQIPLSNQLIQVRINVTLKRKSIIKRRILQKTLQRISLRDKIKQNMLCYRINRNDSIMAAGYNQCIKIWKIENEKFIDSQIILLGKLEVDFAICIAFSKRTNLFVYEVMIVVQEYGLRL</sequence>
<dbReference type="Proteomes" id="UP000688137">
    <property type="component" value="Unassembled WGS sequence"/>
</dbReference>
<keyword evidence="2" id="KW-1185">Reference proteome</keyword>
<dbReference type="EMBL" id="CAJJDM010000183">
    <property type="protein sequence ID" value="CAD8116526.1"/>
    <property type="molecule type" value="Genomic_DNA"/>
</dbReference>
<comment type="caution">
    <text evidence="1">The sequence shown here is derived from an EMBL/GenBank/DDBJ whole genome shotgun (WGS) entry which is preliminary data.</text>
</comment>